<dbReference type="STRING" id="525257.HMPREF0204_15079"/>
<evidence type="ECO:0000256" key="2">
    <source>
        <dbReference type="ARBA" id="ARBA00049402"/>
    </source>
</evidence>
<dbReference type="GO" id="GO:0000287">
    <property type="term" value="F:magnesium ion binding"/>
    <property type="evidence" value="ECO:0007669"/>
    <property type="project" value="TreeGrafter"/>
</dbReference>
<dbReference type="Gene3D" id="3.40.50.2020">
    <property type="match status" value="1"/>
</dbReference>
<evidence type="ECO:0000259" key="3">
    <source>
        <dbReference type="Pfam" id="PF00156"/>
    </source>
</evidence>
<feature type="domain" description="Phosphoribosyltransferase" evidence="3">
    <location>
        <begin position="34"/>
        <end position="179"/>
    </location>
</feature>
<dbReference type="GO" id="GO:0032264">
    <property type="term" value="P:IMP salvage"/>
    <property type="evidence" value="ECO:0007669"/>
    <property type="project" value="TreeGrafter"/>
</dbReference>
<dbReference type="GO" id="GO:0006178">
    <property type="term" value="P:guanine salvage"/>
    <property type="evidence" value="ECO:0007669"/>
    <property type="project" value="TreeGrafter"/>
</dbReference>
<dbReference type="EMBL" id="LR134289">
    <property type="protein sequence ID" value="VEE11312.1"/>
    <property type="molecule type" value="Genomic_DNA"/>
</dbReference>
<evidence type="ECO:0000313" key="4">
    <source>
        <dbReference type="EMBL" id="VEE11312.1"/>
    </source>
</evidence>
<dbReference type="Proteomes" id="UP000279227">
    <property type="component" value="Chromosome"/>
</dbReference>
<proteinExistence type="predicted"/>
<dbReference type="SUPFAM" id="SSF53271">
    <property type="entry name" value="PRTase-like"/>
    <property type="match status" value="1"/>
</dbReference>
<dbReference type="GO" id="GO:0032263">
    <property type="term" value="P:GMP salvage"/>
    <property type="evidence" value="ECO:0007669"/>
    <property type="project" value="TreeGrafter"/>
</dbReference>
<dbReference type="InterPro" id="IPR000836">
    <property type="entry name" value="PRTase_dom"/>
</dbReference>
<evidence type="ECO:0000313" key="5">
    <source>
        <dbReference type="Proteomes" id="UP000279227"/>
    </source>
</evidence>
<dbReference type="GO" id="GO:0004422">
    <property type="term" value="F:hypoxanthine phosphoribosyltransferase activity"/>
    <property type="evidence" value="ECO:0007669"/>
    <property type="project" value="TreeGrafter"/>
</dbReference>
<dbReference type="GO" id="GO:0052657">
    <property type="term" value="F:guanine phosphoribosyltransferase activity"/>
    <property type="evidence" value="ECO:0007669"/>
    <property type="project" value="RHEA"/>
</dbReference>
<dbReference type="Pfam" id="PF00156">
    <property type="entry name" value="Pribosyltran"/>
    <property type="match status" value="1"/>
</dbReference>
<protein>
    <submittedName>
        <fullName evidence="4">Hypoxanthine-guanine phosphoribosyltransferase</fullName>
        <ecNumber evidence="4">2.4.2.8</ecNumber>
    </submittedName>
</protein>
<dbReference type="InterPro" id="IPR029057">
    <property type="entry name" value="PRTase-like"/>
</dbReference>
<dbReference type="GO" id="GO:0005829">
    <property type="term" value="C:cytosol"/>
    <property type="evidence" value="ECO:0007669"/>
    <property type="project" value="TreeGrafter"/>
</dbReference>
<dbReference type="PANTHER" id="PTHR43340:SF1">
    <property type="entry name" value="HYPOXANTHINE PHOSPHORIBOSYLTRANSFERASE"/>
    <property type="match status" value="1"/>
</dbReference>
<dbReference type="KEGG" id="cgle:NCTC11432_04732"/>
<keyword evidence="4" id="KW-0808">Transferase</keyword>
<dbReference type="EC" id="2.4.2.8" evidence="4"/>
<dbReference type="CDD" id="cd06223">
    <property type="entry name" value="PRTases_typeI"/>
    <property type="match status" value="1"/>
</dbReference>
<gene>
    <name evidence="4" type="primary">hpt</name>
    <name evidence="4" type="ORF">NCTC11432_04732</name>
</gene>
<keyword evidence="4" id="KW-0328">Glycosyltransferase</keyword>
<sequence length="199" mass="23088">MKNLKSVTLPPTKNFMESIKVHDKTFVPYLKDAEIQEIVKETALRIYEDYKDEVPVFIGVLNGVVMFFSDLLKYYPGECEIAFIQMSSYVGTESTGIVYQKMELTKDVKDRHIILVEDIVDTGNTVESLFKYFKETQRPKSVKLASFLLKPEVYKKDFKLDYIGKEIPNKFVLGYGLDYDELGRNLPNLYQLEEGQINH</sequence>
<evidence type="ECO:0000256" key="1">
    <source>
        <dbReference type="ARBA" id="ARBA00048811"/>
    </source>
</evidence>
<comment type="catalytic activity">
    <reaction evidence="1">
        <text>GMP + diphosphate = guanine + 5-phospho-alpha-D-ribose 1-diphosphate</text>
        <dbReference type="Rhea" id="RHEA:25424"/>
        <dbReference type="ChEBI" id="CHEBI:16235"/>
        <dbReference type="ChEBI" id="CHEBI:33019"/>
        <dbReference type="ChEBI" id="CHEBI:58017"/>
        <dbReference type="ChEBI" id="CHEBI:58115"/>
        <dbReference type="EC" id="2.4.2.8"/>
    </reaction>
    <physiologicalReaction direction="right-to-left" evidence="1">
        <dbReference type="Rhea" id="RHEA:25426"/>
    </physiologicalReaction>
</comment>
<reference evidence="4 5" key="1">
    <citation type="submission" date="2018-12" db="EMBL/GenBank/DDBJ databases">
        <authorList>
            <consortium name="Pathogen Informatics"/>
        </authorList>
    </citation>
    <scope>NUCLEOTIDE SEQUENCE [LARGE SCALE GENOMIC DNA]</scope>
    <source>
        <strain evidence="4 5">NCTC11432</strain>
    </source>
</reference>
<dbReference type="GO" id="GO:0046100">
    <property type="term" value="P:hypoxanthine metabolic process"/>
    <property type="evidence" value="ECO:0007669"/>
    <property type="project" value="TreeGrafter"/>
</dbReference>
<dbReference type="InterPro" id="IPR050408">
    <property type="entry name" value="HGPRT"/>
</dbReference>
<accession>A0A3S4R0B8</accession>
<name>A0A3S4R0B8_CHRGE</name>
<organism evidence="4 5">
    <name type="scientific">Chryseobacterium gleum</name>
    <name type="common">Flavobacterium gleum</name>
    <dbReference type="NCBI Taxonomy" id="250"/>
    <lineage>
        <taxon>Bacteria</taxon>
        <taxon>Pseudomonadati</taxon>
        <taxon>Bacteroidota</taxon>
        <taxon>Flavobacteriia</taxon>
        <taxon>Flavobacteriales</taxon>
        <taxon>Weeksellaceae</taxon>
        <taxon>Chryseobacterium group</taxon>
        <taxon>Chryseobacterium</taxon>
    </lineage>
</organism>
<dbReference type="AlphaFoldDB" id="A0A3S4R0B8"/>
<dbReference type="PANTHER" id="PTHR43340">
    <property type="entry name" value="HYPOXANTHINE-GUANINE PHOSPHORIBOSYLTRANSFERASE"/>
    <property type="match status" value="1"/>
</dbReference>
<comment type="catalytic activity">
    <reaction evidence="2">
        <text>IMP + diphosphate = hypoxanthine + 5-phospho-alpha-D-ribose 1-diphosphate</text>
        <dbReference type="Rhea" id="RHEA:17973"/>
        <dbReference type="ChEBI" id="CHEBI:17368"/>
        <dbReference type="ChEBI" id="CHEBI:33019"/>
        <dbReference type="ChEBI" id="CHEBI:58017"/>
        <dbReference type="ChEBI" id="CHEBI:58053"/>
        <dbReference type="EC" id="2.4.2.8"/>
    </reaction>
    <physiologicalReaction direction="right-to-left" evidence="2">
        <dbReference type="Rhea" id="RHEA:17975"/>
    </physiologicalReaction>
</comment>